<dbReference type="Pfam" id="PF03062">
    <property type="entry name" value="MBOAT"/>
    <property type="match status" value="1"/>
</dbReference>
<feature type="transmembrane region" description="Helical" evidence="6">
    <location>
        <begin position="75"/>
        <end position="93"/>
    </location>
</feature>
<proteinExistence type="inferred from homology"/>
<dbReference type="PANTHER" id="PTHR13285:SF18">
    <property type="entry name" value="PROTEIN-CYSTEINE N-PALMITOYLTRANSFERASE RASP"/>
    <property type="match status" value="1"/>
</dbReference>
<keyword evidence="3 6" id="KW-0812">Transmembrane</keyword>
<evidence type="ECO:0000256" key="5">
    <source>
        <dbReference type="ARBA" id="ARBA00023136"/>
    </source>
</evidence>
<evidence type="ECO:0000256" key="2">
    <source>
        <dbReference type="ARBA" id="ARBA00010323"/>
    </source>
</evidence>
<feature type="transmembrane region" description="Helical" evidence="6">
    <location>
        <begin position="226"/>
        <end position="246"/>
    </location>
</feature>
<evidence type="ECO:0000256" key="6">
    <source>
        <dbReference type="SAM" id="Phobius"/>
    </source>
</evidence>
<protein>
    <submittedName>
        <fullName evidence="7">Related to glycerol transporter</fullName>
    </submittedName>
</protein>
<evidence type="ECO:0000313" key="7">
    <source>
        <dbReference type="EMBL" id="CZR55565.1"/>
    </source>
</evidence>
<feature type="transmembrane region" description="Helical" evidence="6">
    <location>
        <begin position="525"/>
        <end position="542"/>
    </location>
</feature>
<feature type="transmembrane region" description="Helical" evidence="6">
    <location>
        <begin position="439"/>
        <end position="458"/>
    </location>
</feature>
<gene>
    <name evidence="7" type="ORF">PAC_05453</name>
</gene>
<feature type="transmembrane region" description="Helical" evidence="6">
    <location>
        <begin position="620"/>
        <end position="641"/>
    </location>
</feature>
<feature type="transmembrane region" description="Helical" evidence="6">
    <location>
        <begin position="190"/>
        <end position="214"/>
    </location>
</feature>
<comment type="similarity">
    <text evidence="2">Belongs to the membrane-bound acyltransferase family.</text>
</comment>
<dbReference type="Proteomes" id="UP000184330">
    <property type="component" value="Unassembled WGS sequence"/>
</dbReference>
<evidence type="ECO:0000256" key="1">
    <source>
        <dbReference type="ARBA" id="ARBA00004141"/>
    </source>
</evidence>
<organism evidence="7 8">
    <name type="scientific">Phialocephala subalpina</name>
    <dbReference type="NCBI Taxonomy" id="576137"/>
    <lineage>
        <taxon>Eukaryota</taxon>
        <taxon>Fungi</taxon>
        <taxon>Dikarya</taxon>
        <taxon>Ascomycota</taxon>
        <taxon>Pezizomycotina</taxon>
        <taxon>Leotiomycetes</taxon>
        <taxon>Helotiales</taxon>
        <taxon>Mollisiaceae</taxon>
        <taxon>Phialocephala</taxon>
        <taxon>Phialocephala fortinii species complex</taxon>
    </lineage>
</organism>
<dbReference type="InterPro" id="IPR051085">
    <property type="entry name" value="MB_O-acyltransferase"/>
</dbReference>
<accession>A0A1L7WS45</accession>
<reference evidence="7 8" key="1">
    <citation type="submission" date="2016-03" db="EMBL/GenBank/DDBJ databases">
        <authorList>
            <person name="Ploux O."/>
        </authorList>
    </citation>
    <scope>NUCLEOTIDE SEQUENCE [LARGE SCALE GENOMIC DNA]</scope>
    <source>
        <strain evidence="7 8">UAMH 11012</strain>
    </source>
</reference>
<dbReference type="GO" id="GO:0005783">
    <property type="term" value="C:endoplasmic reticulum"/>
    <property type="evidence" value="ECO:0007669"/>
    <property type="project" value="TreeGrafter"/>
</dbReference>
<dbReference type="PANTHER" id="PTHR13285">
    <property type="entry name" value="ACYLTRANSFERASE"/>
    <property type="match status" value="1"/>
</dbReference>
<dbReference type="GO" id="GO:0008374">
    <property type="term" value="F:O-acyltransferase activity"/>
    <property type="evidence" value="ECO:0007669"/>
    <property type="project" value="TreeGrafter"/>
</dbReference>
<evidence type="ECO:0000313" key="8">
    <source>
        <dbReference type="Proteomes" id="UP000184330"/>
    </source>
</evidence>
<feature type="transmembrane region" description="Helical" evidence="6">
    <location>
        <begin position="548"/>
        <end position="567"/>
    </location>
</feature>
<keyword evidence="5 6" id="KW-0472">Membrane</keyword>
<comment type="subcellular location">
    <subcellularLocation>
        <location evidence="1">Membrane</location>
        <topology evidence="1">Multi-pass membrane protein</topology>
    </subcellularLocation>
</comment>
<keyword evidence="4 6" id="KW-1133">Transmembrane helix</keyword>
<dbReference type="InterPro" id="IPR004299">
    <property type="entry name" value="MBOAT_fam"/>
</dbReference>
<name>A0A1L7WS45_9HELO</name>
<evidence type="ECO:0000256" key="3">
    <source>
        <dbReference type="ARBA" id="ARBA00022692"/>
    </source>
</evidence>
<evidence type="ECO:0000256" key="4">
    <source>
        <dbReference type="ARBA" id="ARBA00022989"/>
    </source>
</evidence>
<feature type="transmembrane region" description="Helical" evidence="6">
    <location>
        <begin position="579"/>
        <end position="600"/>
    </location>
</feature>
<dbReference type="GO" id="GO:0016020">
    <property type="term" value="C:membrane"/>
    <property type="evidence" value="ECO:0007669"/>
    <property type="project" value="UniProtKB-SubCell"/>
</dbReference>
<feature type="transmembrane region" description="Helical" evidence="6">
    <location>
        <begin position="363"/>
        <end position="382"/>
    </location>
</feature>
<sequence length="656" mass="75367">MSIFSYVRSIYALDTIDTRFVSSSATPYRAVIDARNDAPNAHSKRDDSVPGAGVKTDYSGRPIAQPSKWKTPEFYFYYFVFIITVPYMFWVAYDVSRPSDPNYHKYEHLLSPGWVPGRKIDVSDHQYHDFRGNIPYLAVLLTFHPILRRIYEYLRAPPTRSNSPKPNGNSTYVSVADAEARLEVRASFDFGFALIFLAALHGFSAFKILIILYANFCVATRFPRNWVPWATWIFNISTLFANELTVGYKFAKMAQYFSPVEPGAVGSAWHAWGGWLDSYGGIMSRWEVLFNLTVLRLISFNLDYYWSLNRRSGSPIEVSPGELLASRSNTNAPKKKQLDPANLSERDRISNPASAKDYNFRNYIAYAIYAPLYLTGPIITFNDYISQLKYAPASIEKSRTIKYGIRFLLCLLAMELLLHFDYCVAISKGNPNWSDYTPAQLSLLSYFNLHVLWLKLLLPWRFFRLWSLVDGIDPPENMIRCLSDNPSTVRFWRAWHKSFNRWLIRYLYIPLGGADYRDWIGKVRTARNFALVFTFVALWHDISLNLLIWGWLIVLFMMPEVIAGMLFPRKKWENHLTAYRVICGVGVVGNLMMMMIANLVGFAVGVDGLKSIIHGIFKDYSGLVFLVTASSVLFVGIQVMFEVREGEMRKGIFLKC</sequence>
<dbReference type="EMBL" id="FJOG01000006">
    <property type="protein sequence ID" value="CZR55565.1"/>
    <property type="molecule type" value="Genomic_DNA"/>
</dbReference>
<dbReference type="STRING" id="576137.A0A1L7WS45"/>
<dbReference type="OrthoDB" id="420606at2759"/>
<keyword evidence="8" id="KW-1185">Reference proteome</keyword>
<dbReference type="GO" id="GO:0006506">
    <property type="term" value="P:GPI anchor biosynthetic process"/>
    <property type="evidence" value="ECO:0007669"/>
    <property type="project" value="TreeGrafter"/>
</dbReference>
<dbReference type="AlphaFoldDB" id="A0A1L7WS45"/>
<feature type="transmembrane region" description="Helical" evidence="6">
    <location>
        <begin position="403"/>
        <end position="427"/>
    </location>
</feature>